<reference evidence="1 2" key="1">
    <citation type="submission" date="2019-02" db="EMBL/GenBank/DDBJ databases">
        <title>Genome sequencing of the rare red list fungi Hericium alpestre (H. flagellum).</title>
        <authorList>
            <person name="Buettner E."/>
            <person name="Kellner H."/>
        </authorList>
    </citation>
    <scope>NUCLEOTIDE SEQUENCE [LARGE SCALE GENOMIC DNA]</scope>
    <source>
        <strain evidence="1 2">DSM 108284</strain>
    </source>
</reference>
<evidence type="ECO:0000313" key="2">
    <source>
        <dbReference type="Proteomes" id="UP000298061"/>
    </source>
</evidence>
<dbReference type="Proteomes" id="UP000298061">
    <property type="component" value="Unassembled WGS sequence"/>
</dbReference>
<dbReference type="STRING" id="135208.A0A4Z0A3N8"/>
<sequence>MESEAEKYIRFDHGKPLLSDLERLRPSSQPNPHSRDYVQRYKSLIDAMCHSFTSRQLREFAREYKLGAKFIASKLTKDRYAGGIVSQQWGWPSLQELAHKTRMETEVITRSFAVDPSQLFLIMGKDGGALLKLSQTHRVHISLTHKPLALRVEGVRSRINDVAETITSVKDSIIEEKVKLPSKEPLNPELLERISRTVGAFIENTAEGQVRICAREPFSLAGARRLALRAASDDSDRVNQIFAYRPSGHAEHEGNILLPPNRYFLYPFINSRPLPWSTGTDGVFRWRRVIDFLEVNQGENIAETGGLAAGRGGVLTATEFSVMRWHST</sequence>
<accession>A0A4Z0A3N8</accession>
<comment type="caution">
    <text evidence="1">The sequence shown here is derived from an EMBL/GenBank/DDBJ whole genome shotgun (WGS) entry which is preliminary data.</text>
</comment>
<gene>
    <name evidence="1" type="ORF">EWM64_g3533</name>
</gene>
<name>A0A4Z0A3N8_9AGAM</name>
<evidence type="ECO:0008006" key="3">
    <source>
        <dbReference type="Google" id="ProtNLM"/>
    </source>
</evidence>
<keyword evidence="2" id="KW-1185">Reference proteome</keyword>
<dbReference type="AlphaFoldDB" id="A0A4Z0A3N8"/>
<dbReference type="OrthoDB" id="3362817at2759"/>
<dbReference type="EMBL" id="SFCI01000333">
    <property type="protein sequence ID" value="TFY80479.1"/>
    <property type="molecule type" value="Genomic_DNA"/>
</dbReference>
<evidence type="ECO:0000313" key="1">
    <source>
        <dbReference type="EMBL" id="TFY80479.1"/>
    </source>
</evidence>
<organism evidence="1 2">
    <name type="scientific">Hericium alpestre</name>
    <dbReference type="NCBI Taxonomy" id="135208"/>
    <lineage>
        <taxon>Eukaryota</taxon>
        <taxon>Fungi</taxon>
        <taxon>Dikarya</taxon>
        <taxon>Basidiomycota</taxon>
        <taxon>Agaricomycotina</taxon>
        <taxon>Agaricomycetes</taxon>
        <taxon>Russulales</taxon>
        <taxon>Hericiaceae</taxon>
        <taxon>Hericium</taxon>
    </lineage>
</organism>
<protein>
    <recommendedName>
        <fullName evidence="3">K Homology domain-containing protein</fullName>
    </recommendedName>
</protein>
<proteinExistence type="predicted"/>